<dbReference type="EMBL" id="AP021881">
    <property type="protein sequence ID" value="BBO99917.1"/>
    <property type="molecule type" value="Genomic_DNA"/>
</dbReference>
<dbReference type="InterPro" id="IPR052514">
    <property type="entry name" value="SAM-dependent_MTase"/>
</dbReference>
<dbReference type="AlphaFoldDB" id="A0A809S094"/>
<dbReference type="NCBIfam" id="TIGR01444">
    <property type="entry name" value="fkbM_fam"/>
    <property type="match status" value="1"/>
</dbReference>
<organism evidence="2 3">
    <name type="scientific">Sulfuriferula nivalis</name>
    <dbReference type="NCBI Taxonomy" id="2675298"/>
    <lineage>
        <taxon>Bacteria</taxon>
        <taxon>Pseudomonadati</taxon>
        <taxon>Pseudomonadota</taxon>
        <taxon>Betaproteobacteria</taxon>
        <taxon>Nitrosomonadales</taxon>
        <taxon>Sulfuricellaceae</taxon>
        <taxon>Sulfuriferula</taxon>
    </lineage>
</organism>
<dbReference type="KEGG" id="sniv:SFSGTM_06260"/>
<dbReference type="RefSeq" id="WP_162083907.1">
    <property type="nucleotide sequence ID" value="NZ_AP021881.1"/>
</dbReference>
<sequence>MSILPRWLKALAKRSNTLVKLNASLRWKFHVLTDWWGTKVWTKTSEVVTPLGFKLTSGLHPAYELMRIGKFEVEETAIITKLLPQVDVFVDIGANLGYYTCLALQSGKPVIAFEPQQQNLQCLFQNLTANGWESRTEVFPLALSDRPGLLTLYGASGPSASLVKNWAGYSSRFKKIVPVSTLDNVLAGRFIGERLFIKMDVEGAEFQVLKGALATLRLVPKPIWLLEICLEEFHPDGRNPDFQEIFKLFWDNGYQAFTATGIPKLVNPSEVANWIEKGHAESGTFNYVFSKSEEIFTQ</sequence>
<accession>A0A809S094</accession>
<name>A0A809S094_9PROT</name>
<keyword evidence="3" id="KW-1185">Reference proteome</keyword>
<dbReference type="Proteomes" id="UP000463939">
    <property type="component" value="Chromosome"/>
</dbReference>
<dbReference type="PANTHER" id="PTHR34203">
    <property type="entry name" value="METHYLTRANSFERASE, FKBM FAMILY PROTEIN"/>
    <property type="match status" value="1"/>
</dbReference>
<protein>
    <recommendedName>
        <fullName evidence="1">Methyltransferase FkbM domain-containing protein</fullName>
    </recommendedName>
</protein>
<proteinExistence type="predicted"/>
<dbReference type="InterPro" id="IPR029063">
    <property type="entry name" value="SAM-dependent_MTases_sf"/>
</dbReference>
<feature type="domain" description="Methyltransferase FkbM" evidence="1">
    <location>
        <begin position="91"/>
        <end position="255"/>
    </location>
</feature>
<dbReference type="Pfam" id="PF05050">
    <property type="entry name" value="Methyltransf_21"/>
    <property type="match status" value="1"/>
</dbReference>
<dbReference type="SUPFAM" id="SSF53335">
    <property type="entry name" value="S-adenosyl-L-methionine-dependent methyltransferases"/>
    <property type="match status" value="1"/>
</dbReference>
<reference evidence="3" key="1">
    <citation type="submission" date="2019-11" db="EMBL/GenBank/DDBJ databases">
        <title>Isolation and characterization of a novel species in the genus Sulfuriferula.</title>
        <authorList>
            <person name="Mochizuki J."/>
            <person name="Kojima H."/>
            <person name="Fukui M."/>
        </authorList>
    </citation>
    <scope>NUCLEOTIDE SEQUENCE [LARGE SCALE GENOMIC DNA]</scope>
    <source>
        <strain evidence="3">SGTM</strain>
    </source>
</reference>
<dbReference type="InterPro" id="IPR006342">
    <property type="entry name" value="FkbM_mtfrase"/>
</dbReference>
<dbReference type="Gene3D" id="3.40.50.150">
    <property type="entry name" value="Vaccinia Virus protein VP39"/>
    <property type="match status" value="1"/>
</dbReference>
<gene>
    <name evidence="2" type="ORF">SFSGTM_06260</name>
</gene>
<dbReference type="PANTHER" id="PTHR34203:SF15">
    <property type="entry name" value="SLL1173 PROTEIN"/>
    <property type="match status" value="1"/>
</dbReference>
<evidence type="ECO:0000313" key="2">
    <source>
        <dbReference type="EMBL" id="BBO99917.1"/>
    </source>
</evidence>
<evidence type="ECO:0000313" key="3">
    <source>
        <dbReference type="Proteomes" id="UP000463939"/>
    </source>
</evidence>
<evidence type="ECO:0000259" key="1">
    <source>
        <dbReference type="Pfam" id="PF05050"/>
    </source>
</evidence>